<dbReference type="AlphaFoldDB" id="A0A6L2J4X6"/>
<feature type="domain" description="Reverse transcriptase Ty1/copia-type" evidence="1">
    <location>
        <begin position="187"/>
        <end position="285"/>
    </location>
</feature>
<dbReference type="EMBL" id="BKCJ010000209">
    <property type="protein sequence ID" value="GEU31005.1"/>
    <property type="molecule type" value="Genomic_DNA"/>
</dbReference>
<proteinExistence type="predicted"/>
<evidence type="ECO:0000259" key="1">
    <source>
        <dbReference type="Pfam" id="PF07727"/>
    </source>
</evidence>
<gene>
    <name evidence="2" type="ORF">Tci_002983</name>
</gene>
<dbReference type="InterPro" id="IPR013103">
    <property type="entry name" value="RVT_2"/>
</dbReference>
<dbReference type="InterPro" id="IPR043502">
    <property type="entry name" value="DNA/RNA_pol_sf"/>
</dbReference>
<comment type="caution">
    <text evidence="2">The sequence shown here is derived from an EMBL/GenBank/DDBJ whole genome shotgun (WGS) entry which is preliminary data.</text>
</comment>
<accession>A0A6L2J4X6</accession>
<reference evidence="2" key="1">
    <citation type="journal article" date="2019" name="Sci. Rep.">
        <title>Draft genome of Tanacetum cinerariifolium, the natural source of mosquito coil.</title>
        <authorList>
            <person name="Yamashiro T."/>
            <person name="Shiraishi A."/>
            <person name="Satake H."/>
            <person name="Nakayama K."/>
        </authorList>
    </citation>
    <scope>NUCLEOTIDE SEQUENCE</scope>
</reference>
<name>A0A6L2J4X6_TANCI</name>
<dbReference type="SUPFAM" id="SSF56672">
    <property type="entry name" value="DNA/RNA polymerases"/>
    <property type="match status" value="1"/>
</dbReference>
<dbReference type="Pfam" id="PF07727">
    <property type="entry name" value="RVT_2"/>
    <property type="match status" value="1"/>
</dbReference>
<sequence length="367" mass="41557">MDVADMKHMASNFTKLDKFKGIKVMMQPWNKSGKEKSETMMTMSAEVSCIIDKLPPFWNDFKHTLKHLKEELTLVELGSHLRIEESLRVQDSDKPKGNNVAGPSVVNMVEHTTLPGTMTTRVNVNIMITEGLILTRRQNLLDGNVAKLVTLKGIVKVLMLATKPMVQTQKGSMDGSSNSLKESIMGNNTWVLVDLPPGYKPLGCKWIFKVKLTVDGTIEKFKARLVIQGFKQKSRIEYFYTYSLVVRISTIRLLIAMALIHNLIIHQMDVKTAFLNGDLDEEVNLTKEILSSRFSMKDIRDVDLVKKCKSRLILGTRIKHESNGISIFQSHYIEKVLKKFSYFDCTLESTPIDTSEKLMLNNGQAVS</sequence>
<organism evidence="2">
    <name type="scientific">Tanacetum cinerariifolium</name>
    <name type="common">Dalmatian daisy</name>
    <name type="synonym">Chrysanthemum cinerariifolium</name>
    <dbReference type="NCBI Taxonomy" id="118510"/>
    <lineage>
        <taxon>Eukaryota</taxon>
        <taxon>Viridiplantae</taxon>
        <taxon>Streptophyta</taxon>
        <taxon>Embryophyta</taxon>
        <taxon>Tracheophyta</taxon>
        <taxon>Spermatophyta</taxon>
        <taxon>Magnoliopsida</taxon>
        <taxon>eudicotyledons</taxon>
        <taxon>Gunneridae</taxon>
        <taxon>Pentapetalae</taxon>
        <taxon>asterids</taxon>
        <taxon>campanulids</taxon>
        <taxon>Asterales</taxon>
        <taxon>Asteraceae</taxon>
        <taxon>Asteroideae</taxon>
        <taxon>Anthemideae</taxon>
        <taxon>Anthemidinae</taxon>
        <taxon>Tanacetum</taxon>
    </lineage>
</organism>
<protein>
    <submittedName>
        <fullName evidence="2">Zinc finger, CCHC-type</fullName>
    </submittedName>
</protein>
<evidence type="ECO:0000313" key="2">
    <source>
        <dbReference type="EMBL" id="GEU31005.1"/>
    </source>
</evidence>